<evidence type="ECO:0000256" key="2">
    <source>
        <dbReference type="ARBA" id="ARBA00022967"/>
    </source>
</evidence>
<dbReference type="AlphaFoldDB" id="A0A0F8Y9A3"/>
<dbReference type="Pfam" id="PF00122">
    <property type="entry name" value="E1-E2_ATPase"/>
    <property type="match status" value="1"/>
</dbReference>
<dbReference type="PANTHER" id="PTHR43520">
    <property type="entry name" value="ATP7, ISOFORM B"/>
    <property type="match status" value="1"/>
</dbReference>
<organism evidence="4">
    <name type="scientific">marine sediment metagenome</name>
    <dbReference type="NCBI Taxonomy" id="412755"/>
    <lineage>
        <taxon>unclassified sequences</taxon>
        <taxon>metagenomes</taxon>
        <taxon>ecological metagenomes</taxon>
    </lineage>
</organism>
<dbReference type="InterPro" id="IPR059000">
    <property type="entry name" value="ATPase_P-type_domA"/>
</dbReference>
<feature type="non-terminal residue" evidence="4">
    <location>
        <position position="42"/>
    </location>
</feature>
<accession>A0A0F8Y9A3</accession>
<keyword evidence="1" id="KW-0479">Metal-binding</keyword>
<feature type="domain" description="P-type ATPase A" evidence="3">
    <location>
        <begin position="1"/>
        <end position="42"/>
    </location>
</feature>
<dbReference type="EMBL" id="LAZR01054700">
    <property type="protein sequence ID" value="KKK77977.1"/>
    <property type="molecule type" value="Genomic_DNA"/>
</dbReference>
<reference evidence="4" key="1">
    <citation type="journal article" date="2015" name="Nature">
        <title>Complex archaea that bridge the gap between prokaryotes and eukaryotes.</title>
        <authorList>
            <person name="Spang A."/>
            <person name="Saw J.H."/>
            <person name="Jorgensen S.L."/>
            <person name="Zaremba-Niedzwiedzka K."/>
            <person name="Martijn J."/>
            <person name="Lind A.E."/>
            <person name="van Eijk R."/>
            <person name="Schleper C."/>
            <person name="Guy L."/>
            <person name="Ettema T.J."/>
        </authorList>
    </citation>
    <scope>NUCLEOTIDE SEQUENCE</scope>
</reference>
<protein>
    <recommendedName>
        <fullName evidence="3">P-type ATPase A domain-containing protein</fullName>
    </recommendedName>
</protein>
<dbReference type="PANTHER" id="PTHR43520:SF8">
    <property type="entry name" value="P-TYPE CU(+) TRANSPORTER"/>
    <property type="match status" value="1"/>
</dbReference>
<proteinExistence type="predicted"/>
<gene>
    <name evidence="4" type="ORF">LCGC14_2848150</name>
</gene>
<evidence type="ECO:0000313" key="4">
    <source>
        <dbReference type="EMBL" id="KKK77977.1"/>
    </source>
</evidence>
<evidence type="ECO:0000256" key="1">
    <source>
        <dbReference type="ARBA" id="ARBA00022723"/>
    </source>
</evidence>
<dbReference type="GO" id="GO:0055070">
    <property type="term" value="P:copper ion homeostasis"/>
    <property type="evidence" value="ECO:0007669"/>
    <property type="project" value="TreeGrafter"/>
</dbReference>
<dbReference type="SUPFAM" id="SSF81653">
    <property type="entry name" value="Calcium ATPase, transduction domain A"/>
    <property type="match status" value="1"/>
</dbReference>
<keyword evidence="2" id="KW-1278">Translocase</keyword>
<dbReference type="GO" id="GO:0016020">
    <property type="term" value="C:membrane"/>
    <property type="evidence" value="ECO:0007669"/>
    <property type="project" value="TreeGrafter"/>
</dbReference>
<evidence type="ECO:0000259" key="3">
    <source>
        <dbReference type="Pfam" id="PF00122"/>
    </source>
</evidence>
<dbReference type="InterPro" id="IPR008250">
    <property type="entry name" value="ATPase_P-typ_transduc_dom_A_sf"/>
</dbReference>
<dbReference type="Gene3D" id="2.70.150.10">
    <property type="entry name" value="Calcium-transporting ATPase, cytoplasmic transduction domain A"/>
    <property type="match status" value="1"/>
</dbReference>
<name>A0A0F8Y9A3_9ZZZZ</name>
<dbReference type="GO" id="GO:0043682">
    <property type="term" value="F:P-type divalent copper transporter activity"/>
    <property type="evidence" value="ECO:0007669"/>
    <property type="project" value="TreeGrafter"/>
</dbReference>
<dbReference type="GO" id="GO:0005507">
    <property type="term" value="F:copper ion binding"/>
    <property type="evidence" value="ECO:0007669"/>
    <property type="project" value="TreeGrafter"/>
</dbReference>
<sequence>MPVSKRVGDKVIGATINQTGSFKFKATKVGKETLLAQIIKMV</sequence>
<comment type="caution">
    <text evidence="4">The sequence shown here is derived from an EMBL/GenBank/DDBJ whole genome shotgun (WGS) entry which is preliminary data.</text>
</comment>